<accession>A0A803LH58</accession>
<dbReference type="Proteomes" id="UP000596660">
    <property type="component" value="Unplaced"/>
</dbReference>
<reference evidence="1" key="2">
    <citation type="submission" date="2021-03" db="UniProtKB">
        <authorList>
            <consortium name="EnsemblPlants"/>
        </authorList>
    </citation>
    <scope>IDENTIFICATION</scope>
</reference>
<reference evidence="1" key="1">
    <citation type="journal article" date="2017" name="Nature">
        <title>The genome of Chenopodium quinoa.</title>
        <authorList>
            <person name="Jarvis D.E."/>
            <person name="Ho Y.S."/>
            <person name="Lightfoot D.J."/>
            <person name="Schmoeckel S.M."/>
            <person name="Li B."/>
            <person name="Borm T.J.A."/>
            <person name="Ohyanagi H."/>
            <person name="Mineta K."/>
            <person name="Michell C.T."/>
            <person name="Saber N."/>
            <person name="Kharbatia N.M."/>
            <person name="Rupper R.R."/>
            <person name="Sharp A.R."/>
            <person name="Dally N."/>
            <person name="Boughton B.A."/>
            <person name="Woo Y.H."/>
            <person name="Gao G."/>
            <person name="Schijlen E.G.W.M."/>
            <person name="Guo X."/>
            <person name="Momin A.A."/>
            <person name="Negrao S."/>
            <person name="Al-Babili S."/>
            <person name="Gehring C."/>
            <person name="Roessner U."/>
            <person name="Jung C."/>
            <person name="Murphy K."/>
            <person name="Arold S.T."/>
            <person name="Gojobori T."/>
            <person name="van der Linden C.G."/>
            <person name="van Loo E.N."/>
            <person name="Jellen E.N."/>
            <person name="Maughan P.J."/>
            <person name="Tester M."/>
        </authorList>
    </citation>
    <scope>NUCLEOTIDE SEQUENCE [LARGE SCALE GENOMIC DNA]</scope>
    <source>
        <strain evidence="1">cv. PI 614886</strain>
    </source>
</reference>
<name>A0A803LH58_CHEQI</name>
<keyword evidence="2" id="KW-1185">Reference proteome</keyword>
<organism evidence="1 2">
    <name type="scientific">Chenopodium quinoa</name>
    <name type="common">Quinoa</name>
    <dbReference type="NCBI Taxonomy" id="63459"/>
    <lineage>
        <taxon>Eukaryota</taxon>
        <taxon>Viridiplantae</taxon>
        <taxon>Streptophyta</taxon>
        <taxon>Embryophyta</taxon>
        <taxon>Tracheophyta</taxon>
        <taxon>Spermatophyta</taxon>
        <taxon>Magnoliopsida</taxon>
        <taxon>eudicotyledons</taxon>
        <taxon>Gunneridae</taxon>
        <taxon>Pentapetalae</taxon>
        <taxon>Caryophyllales</taxon>
        <taxon>Chenopodiaceae</taxon>
        <taxon>Chenopodioideae</taxon>
        <taxon>Atripliceae</taxon>
        <taxon>Chenopodium</taxon>
    </lineage>
</organism>
<dbReference type="AlphaFoldDB" id="A0A803LH58"/>
<proteinExistence type="predicted"/>
<sequence>MPLEVLIQPIAEVVKGSLEDYDDSLKACVEASKMWMQAERRCKLGLPPEDPAAANLLNPLLRRKSLLTVLRQNASRLLMEDIYRNPSPLQFDGPCVDAKVVSVCAEDQFYMGCIKHLQEFLDKVYDPFTPLSTLIVSCLCGHGSTSLVGDFGV</sequence>
<protein>
    <submittedName>
        <fullName evidence="1">Uncharacterized protein</fullName>
    </submittedName>
</protein>
<dbReference type="Gramene" id="AUR62013305-RA">
    <property type="protein sequence ID" value="AUR62013305-RA:cds"/>
    <property type="gene ID" value="AUR62013305"/>
</dbReference>
<dbReference type="EnsemblPlants" id="AUR62013305-RA">
    <property type="protein sequence ID" value="AUR62013305-RA:cds"/>
    <property type="gene ID" value="AUR62013305"/>
</dbReference>
<evidence type="ECO:0000313" key="2">
    <source>
        <dbReference type="Proteomes" id="UP000596660"/>
    </source>
</evidence>
<evidence type="ECO:0000313" key="1">
    <source>
        <dbReference type="EnsemblPlants" id="AUR62013305-RA:cds"/>
    </source>
</evidence>